<proteinExistence type="predicted"/>
<protein>
    <submittedName>
        <fullName evidence="1">Uncharacterized protein</fullName>
    </submittedName>
</protein>
<gene>
    <name evidence="1" type="ORF">CDL12_01422</name>
</gene>
<dbReference type="Proteomes" id="UP000231279">
    <property type="component" value="Unassembled WGS sequence"/>
</dbReference>
<reference evidence="2" key="1">
    <citation type="journal article" date="2018" name="Gigascience">
        <title>Genome assembly of the Pink Ipe (Handroanthus impetiginosus, Bignoniaceae), a highly valued, ecologically keystone Neotropical timber forest tree.</title>
        <authorList>
            <person name="Silva-Junior O.B."/>
            <person name="Grattapaglia D."/>
            <person name="Novaes E."/>
            <person name="Collevatti R.G."/>
        </authorList>
    </citation>
    <scope>NUCLEOTIDE SEQUENCE [LARGE SCALE GENOMIC DNA]</scope>
    <source>
        <strain evidence="2">cv. UFG-1</strain>
    </source>
</reference>
<keyword evidence="2" id="KW-1185">Reference proteome</keyword>
<organism evidence="1 2">
    <name type="scientific">Handroanthus impetiginosus</name>
    <dbReference type="NCBI Taxonomy" id="429701"/>
    <lineage>
        <taxon>Eukaryota</taxon>
        <taxon>Viridiplantae</taxon>
        <taxon>Streptophyta</taxon>
        <taxon>Embryophyta</taxon>
        <taxon>Tracheophyta</taxon>
        <taxon>Spermatophyta</taxon>
        <taxon>Magnoliopsida</taxon>
        <taxon>eudicotyledons</taxon>
        <taxon>Gunneridae</taxon>
        <taxon>Pentapetalae</taxon>
        <taxon>asterids</taxon>
        <taxon>lamiids</taxon>
        <taxon>Lamiales</taxon>
        <taxon>Bignoniaceae</taxon>
        <taxon>Crescentiina</taxon>
        <taxon>Tabebuia alliance</taxon>
        <taxon>Handroanthus</taxon>
    </lineage>
</organism>
<dbReference type="AlphaFoldDB" id="A0A2G9I7W7"/>
<accession>A0A2G9I7W7</accession>
<evidence type="ECO:0000313" key="2">
    <source>
        <dbReference type="Proteomes" id="UP000231279"/>
    </source>
</evidence>
<comment type="caution">
    <text evidence="1">The sequence shown here is derived from an EMBL/GenBank/DDBJ whole genome shotgun (WGS) entry which is preliminary data.</text>
</comment>
<sequence length="102" mass="11204">MHDLSQPAQYIFSDTPINVKFEKNEVNIFLHDVHKLLLFIGQSINRGPSGCGSASNISFFGGQSSQQVFSNTQISVRLEKDGAKTLLYDAQIRHSGCESSGN</sequence>
<evidence type="ECO:0000313" key="1">
    <source>
        <dbReference type="EMBL" id="PIN25841.1"/>
    </source>
</evidence>
<name>A0A2G9I7W7_9LAMI</name>
<dbReference type="EMBL" id="NKXS01000175">
    <property type="protein sequence ID" value="PIN25841.1"/>
    <property type="molecule type" value="Genomic_DNA"/>
</dbReference>